<dbReference type="AlphaFoldDB" id="X0TJQ1"/>
<dbReference type="InterPro" id="IPR054384">
    <property type="entry name" value="SecDF_P1_head"/>
</dbReference>
<dbReference type="PANTHER" id="PTHR30081:SF1">
    <property type="entry name" value="PROTEIN TRANSLOCASE SUBUNIT SECD"/>
    <property type="match status" value="1"/>
</dbReference>
<keyword evidence="2" id="KW-1003">Cell membrane</keyword>
<dbReference type="Pfam" id="PF22599">
    <property type="entry name" value="SecDF_P1_head"/>
    <property type="match status" value="1"/>
</dbReference>
<evidence type="ECO:0000256" key="5">
    <source>
        <dbReference type="ARBA" id="ARBA00022989"/>
    </source>
</evidence>
<keyword evidence="4" id="KW-0653">Protein transport</keyword>
<protein>
    <recommendedName>
        <fullName evidence="8">SecDF P1 head subdomain domain-containing protein</fullName>
    </recommendedName>
</protein>
<gene>
    <name evidence="9" type="ORF">S01H1_27963</name>
</gene>
<accession>X0TJQ1</accession>
<keyword evidence="7" id="KW-0472">Membrane</keyword>
<dbReference type="InterPro" id="IPR022813">
    <property type="entry name" value="SecD/SecF_arch_bac"/>
</dbReference>
<evidence type="ECO:0000256" key="7">
    <source>
        <dbReference type="ARBA" id="ARBA00023136"/>
    </source>
</evidence>
<dbReference type="Gene3D" id="3.30.70.3400">
    <property type="match status" value="1"/>
</dbReference>
<keyword evidence="1" id="KW-0813">Transport</keyword>
<dbReference type="EMBL" id="BARS01017062">
    <property type="protein sequence ID" value="GAF93783.1"/>
    <property type="molecule type" value="Genomic_DNA"/>
</dbReference>
<keyword evidence="6" id="KW-0811">Translocation</keyword>
<keyword evidence="3" id="KW-0812">Transmembrane</keyword>
<comment type="caution">
    <text evidence="9">The sequence shown here is derived from an EMBL/GenBank/DDBJ whole genome shotgun (WGS) entry which is preliminary data.</text>
</comment>
<feature type="non-terminal residue" evidence="9">
    <location>
        <position position="279"/>
    </location>
</feature>
<dbReference type="Pfam" id="PF07549">
    <property type="entry name" value="Sec_GG"/>
    <property type="match status" value="1"/>
</dbReference>
<dbReference type="GO" id="GO:0015031">
    <property type="term" value="P:protein transport"/>
    <property type="evidence" value="ECO:0007669"/>
    <property type="project" value="UniProtKB-KW"/>
</dbReference>
<name>X0TJQ1_9ZZZZ</name>
<dbReference type="InterPro" id="IPR022646">
    <property type="entry name" value="SecD/SecF_CS"/>
</dbReference>
<organism evidence="9">
    <name type="scientific">marine sediment metagenome</name>
    <dbReference type="NCBI Taxonomy" id="412755"/>
    <lineage>
        <taxon>unclassified sequences</taxon>
        <taxon>metagenomes</taxon>
        <taxon>ecological metagenomes</taxon>
    </lineage>
</organism>
<dbReference type="PANTHER" id="PTHR30081">
    <property type="entry name" value="PROTEIN-EXPORT MEMBRANE PROTEIN SEC"/>
    <property type="match status" value="1"/>
</dbReference>
<dbReference type="GO" id="GO:0005886">
    <property type="term" value="C:plasma membrane"/>
    <property type="evidence" value="ECO:0007669"/>
    <property type="project" value="TreeGrafter"/>
</dbReference>
<evidence type="ECO:0000256" key="2">
    <source>
        <dbReference type="ARBA" id="ARBA00022475"/>
    </source>
</evidence>
<proteinExistence type="predicted"/>
<dbReference type="Gene3D" id="3.30.1360.200">
    <property type="match status" value="1"/>
</dbReference>
<keyword evidence="5" id="KW-1133">Transmembrane helix</keyword>
<feature type="domain" description="SecDF P1 head subdomain" evidence="8">
    <location>
        <begin position="162"/>
        <end position="269"/>
    </location>
</feature>
<evidence type="ECO:0000256" key="6">
    <source>
        <dbReference type="ARBA" id="ARBA00023010"/>
    </source>
</evidence>
<evidence type="ECO:0000256" key="4">
    <source>
        <dbReference type="ARBA" id="ARBA00022927"/>
    </source>
</evidence>
<reference evidence="9" key="1">
    <citation type="journal article" date="2014" name="Front. Microbiol.">
        <title>High frequency of phylogenetically diverse reductive dehalogenase-homologous genes in deep subseafloor sedimentary metagenomes.</title>
        <authorList>
            <person name="Kawai M."/>
            <person name="Futagami T."/>
            <person name="Toyoda A."/>
            <person name="Takaki Y."/>
            <person name="Nishi S."/>
            <person name="Hori S."/>
            <person name="Arai W."/>
            <person name="Tsubouchi T."/>
            <person name="Morono Y."/>
            <person name="Uchiyama I."/>
            <person name="Ito T."/>
            <person name="Fujiyama A."/>
            <person name="Inagaki F."/>
            <person name="Takami H."/>
        </authorList>
    </citation>
    <scope>NUCLEOTIDE SEQUENCE</scope>
    <source>
        <strain evidence="9">Expedition CK06-06</strain>
    </source>
</reference>
<evidence type="ECO:0000259" key="8">
    <source>
        <dbReference type="Pfam" id="PF22599"/>
    </source>
</evidence>
<sequence length="279" mass="30687">MTTFGWPPKLGIDLSGGVNLVYEVDQAKKIDDRTLGKAEMDRLIEAVNRRVNPGGVKEITVRQIGIEQIEITIPYVDEAEARRIESDVSRAGTLEFRILANDRDHRALIERAQVENTKVIRDSDGNELGRWVPVDPTQLASFENYPEIARRTRPVGEKVIQEILVVKDDFDVTGGYLRQATPGADEGGQPCVNFSFNPAGARLFGGLTGANTPDKVQDFTRKLGIILDGELYSAPSIKSAIFDRGEISGRFTKEEVRSLVGVLNAGALPTALATEPLRR</sequence>
<evidence type="ECO:0000256" key="3">
    <source>
        <dbReference type="ARBA" id="ARBA00022692"/>
    </source>
</evidence>
<evidence type="ECO:0000256" key="1">
    <source>
        <dbReference type="ARBA" id="ARBA00022448"/>
    </source>
</evidence>
<evidence type="ECO:0000313" key="9">
    <source>
        <dbReference type="EMBL" id="GAF93783.1"/>
    </source>
</evidence>